<protein>
    <submittedName>
        <fullName evidence="6">3',5'-cyclic AMP phosphodiesterase CpdA</fullName>
    </submittedName>
</protein>
<dbReference type="SUPFAM" id="SSF56300">
    <property type="entry name" value="Metallo-dependent phosphatases"/>
    <property type="match status" value="1"/>
</dbReference>
<comment type="similarity">
    <text evidence="4">Belongs to the cyclic nucleotide phosphodiesterase class-III family.</text>
</comment>
<gene>
    <name evidence="6" type="ORF">J2S11_001802</name>
</gene>
<dbReference type="EMBL" id="JAUSTY010000006">
    <property type="protein sequence ID" value="MDQ0165901.1"/>
    <property type="molecule type" value="Genomic_DNA"/>
</dbReference>
<proteinExistence type="inferred from homology"/>
<evidence type="ECO:0000313" key="6">
    <source>
        <dbReference type="EMBL" id="MDQ0165901.1"/>
    </source>
</evidence>
<sequence length="283" mass="32950">MLRLVLIGDLHYPHVEEPSPEFIQAREMFYSTFLREYLAQEADWHISIGDLTNLGRPDELDYIYNHIYESHRQFRHVLGNHDAYALPKVQLLEITKQPRYNAIETPEAHLVFLDSTREMDYDDWGGVLDAEQMSWLEQQVEMSGEKPLLVFAHHPIFETTTRSELDKGSIHPDYDIQSILAKKKGKGFYFCGHNHAHSIVEKEQWHYIQTAACLDQPGFRIIEVSKNEFSTHIVPLTDMTAISATSIIYSEMDHFTHTPNAQGQIYDQSLIYKLETDKKEVIR</sequence>
<evidence type="ECO:0000256" key="3">
    <source>
        <dbReference type="ARBA" id="ARBA00023004"/>
    </source>
</evidence>
<name>A0ABT9VY46_9BACI</name>
<keyword evidence="3" id="KW-0408">Iron</keyword>
<keyword evidence="7" id="KW-1185">Reference proteome</keyword>
<evidence type="ECO:0000256" key="1">
    <source>
        <dbReference type="ARBA" id="ARBA00022723"/>
    </source>
</evidence>
<reference evidence="6 7" key="1">
    <citation type="submission" date="2023-07" db="EMBL/GenBank/DDBJ databases">
        <title>Genomic Encyclopedia of Type Strains, Phase IV (KMG-IV): sequencing the most valuable type-strain genomes for metagenomic binning, comparative biology and taxonomic classification.</title>
        <authorList>
            <person name="Goeker M."/>
        </authorList>
    </citation>
    <scope>NUCLEOTIDE SEQUENCE [LARGE SCALE GENOMIC DNA]</scope>
    <source>
        <strain evidence="6 7">DSM 12751</strain>
    </source>
</reference>
<evidence type="ECO:0000313" key="7">
    <source>
        <dbReference type="Proteomes" id="UP001235840"/>
    </source>
</evidence>
<feature type="domain" description="Calcineurin-like phosphoesterase" evidence="5">
    <location>
        <begin position="2"/>
        <end position="196"/>
    </location>
</feature>
<dbReference type="InterPro" id="IPR050884">
    <property type="entry name" value="CNP_phosphodiesterase-III"/>
</dbReference>
<dbReference type="InterPro" id="IPR029052">
    <property type="entry name" value="Metallo-depent_PP-like"/>
</dbReference>
<dbReference type="RefSeq" id="WP_307393606.1">
    <property type="nucleotide sequence ID" value="NZ_BAAADK010000032.1"/>
</dbReference>
<dbReference type="Pfam" id="PF00149">
    <property type="entry name" value="Metallophos"/>
    <property type="match status" value="1"/>
</dbReference>
<evidence type="ECO:0000256" key="4">
    <source>
        <dbReference type="ARBA" id="ARBA00025742"/>
    </source>
</evidence>
<evidence type="ECO:0000259" key="5">
    <source>
        <dbReference type="Pfam" id="PF00149"/>
    </source>
</evidence>
<organism evidence="6 7">
    <name type="scientific">Caldalkalibacillus horti</name>
    <dbReference type="NCBI Taxonomy" id="77523"/>
    <lineage>
        <taxon>Bacteria</taxon>
        <taxon>Bacillati</taxon>
        <taxon>Bacillota</taxon>
        <taxon>Bacilli</taxon>
        <taxon>Bacillales</taxon>
        <taxon>Bacillaceae</taxon>
        <taxon>Caldalkalibacillus</taxon>
    </lineage>
</organism>
<dbReference type="PANTHER" id="PTHR42988:SF2">
    <property type="entry name" value="CYCLIC NUCLEOTIDE PHOSPHODIESTERASE CBUA0032-RELATED"/>
    <property type="match status" value="1"/>
</dbReference>
<comment type="caution">
    <text evidence="6">The sequence shown here is derived from an EMBL/GenBank/DDBJ whole genome shotgun (WGS) entry which is preliminary data.</text>
</comment>
<dbReference type="PANTHER" id="PTHR42988">
    <property type="entry name" value="PHOSPHOHYDROLASE"/>
    <property type="match status" value="1"/>
</dbReference>
<dbReference type="Proteomes" id="UP001235840">
    <property type="component" value="Unassembled WGS sequence"/>
</dbReference>
<accession>A0ABT9VY46</accession>
<dbReference type="Gene3D" id="3.60.21.10">
    <property type="match status" value="1"/>
</dbReference>
<keyword evidence="1" id="KW-0479">Metal-binding</keyword>
<keyword evidence="2" id="KW-0378">Hydrolase</keyword>
<evidence type="ECO:0000256" key="2">
    <source>
        <dbReference type="ARBA" id="ARBA00022801"/>
    </source>
</evidence>
<dbReference type="InterPro" id="IPR004843">
    <property type="entry name" value="Calcineurin-like_PHP"/>
</dbReference>